<keyword evidence="2" id="KW-0472">Membrane</keyword>
<accession>A0AAV7NUW8</accession>
<organism evidence="3 4">
    <name type="scientific">Pleurodeles waltl</name>
    <name type="common">Iberian ribbed newt</name>
    <dbReference type="NCBI Taxonomy" id="8319"/>
    <lineage>
        <taxon>Eukaryota</taxon>
        <taxon>Metazoa</taxon>
        <taxon>Chordata</taxon>
        <taxon>Craniata</taxon>
        <taxon>Vertebrata</taxon>
        <taxon>Euteleostomi</taxon>
        <taxon>Amphibia</taxon>
        <taxon>Batrachia</taxon>
        <taxon>Caudata</taxon>
        <taxon>Salamandroidea</taxon>
        <taxon>Salamandridae</taxon>
        <taxon>Pleurodelinae</taxon>
        <taxon>Pleurodeles</taxon>
    </lineage>
</organism>
<dbReference type="Proteomes" id="UP001066276">
    <property type="component" value="Chromosome 8"/>
</dbReference>
<feature type="region of interest" description="Disordered" evidence="1">
    <location>
        <begin position="1"/>
        <end position="34"/>
    </location>
</feature>
<keyword evidence="4" id="KW-1185">Reference proteome</keyword>
<dbReference type="Gene3D" id="3.30.70.960">
    <property type="entry name" value="SEA domain"/>
    <property type="match status" value="1"/>
</dbReference>
<dbReference type="InterPro" id="IPR033223">
    <property type="entry name" value="TTMP"/>
</dbReference>
<evidence type="ECO:0000313" key="4">
    <source>
        <dbReference type="Proteomes" id="UP001066276"/>
    </source>
</evidence>
<gene>
    <name evidence="3" type="ORF">NDU88_007417</name>
</gene>
<sequence length="236" mass="26375">MGSTGSENIELSQQSRGNSETNCDVIDSMLPGDEETEPLRQNELLSANNEQPHYIPSEKCPNGRQDIRSLCSKPVYRKCTLWMAIASGFLILVFVTVISLIMYSTIYSDDDGYESLLNGSSQYYTGTLKISDQCTNSEALSEQLTERIADVYKTSPALGHYFTSAKVVSLSEDNNIATYHLQFTVPPEASNFLKYTMSEEFVGGVLRQDVYDQEHTDCTPVLLDPSSITLSFLRRE</sequence>
<dbReference type="EMBL" id="JANPWB010000012">
    <property type="protein sequence ID" value="KAJ1119231.1"/>
    <property type="molecule type" value="Genomic_DNA"/>
</dbReference>
<feature type="compositionally biased region" description="Polar residues" evidence="1">
    <location>
        <begin position="1"/>
        <end position="22"/>
    </location>
</feature>
<keyword evidence="2" id="KW-1133">Transmembrane helix</keyword>
<proteinExistence type="predicted"/>
<protein>
    <recommendedName>
        <fullName evidence="5">TPA-induced transmembrane protein</fullName>
    </recommendedName>
</protein>
<dbReference type="InterPro" id="IPR036364">
    <property type="entry name" value="SEA_dom_sf"/>
</dbReference>
<dbReference type="PANTHER" id="PTHR14636:SF1">
    <property type="entry name" value="TPA-INDUCED TRANSMEMBRANE PROTEIN"/>
    <property type="match status" value="1"/>
</dbReference>
<dbReference type="PANTHER" id="PTHR14636">
    <property type="entry name" value="TPA-INDUCED TRANSMEMBRANE PROTEIN"/>
    <property type="match status" value="1"/>
</dbReference>
<evidence type="ECO:0000313" key="3">
    <source>
        <dbReference type="EMBL" id="KAJ1119231.1"/>
    </source>
</evidence>
<evidence type="ECO:0000256" key="2">
    <source>
        <dbReference type="SAM" id="Phobius"/>
    </source>
</evidence>
<keyword evidence="2" id="KW-0812">Transmembrane</keyword>
<dbReference type="SUPFAM" id="SSF82671">
    <property type="entry name" value="SEA domain"/>
    <property type="match status" value="1"/>
</dbReference>
<evidence type="ECO:0008006" key="5">
    <source>
        <dbReference type="Google" id="ProtNLM"/>
    </source>
</evidence>
<comment type="caution">
    <text evidence="3">The sequence shown here is derived from an EMBL/GenBank/DDBJ whole genome shotgun (WGS) entry which is preliminary data.</text>
</comment>
<dbReference type="AlphaFoldDB" id="A0AAV7NUW8"/>
<reference evidence="3" key="1">
    <citation type="journal article" date="2022" name="bioRxiv">
        <title>Sequencing and chromosome-scale assembly of the giantPleurodeles waltlgenome.</title>
        <authorList>
            <person name="Brown T."/>
            <person name="Elewa A."/>
            <person name="Iarovenko S."/>
            <person name="Subramanian E."/>
            <person name="Araus A.J."/>
            <person name="Petzold A."/>
            <person name="Susuki M."/>
            <person name="Suzuki K.-i.T."/>
            <person name="Hayashi T."/>
            <person name="Toyoda A."/>
            <person name="Oliveira C."/>
            <person name="Osipova E."/>
            <person name="Leigh N.D."/>
            <person name="Simon A."/>
            <person name="Yun M.H."/>
        </authorList>
    </citation>
    <scope>NUCLEOTIDE SEQUENCE</scope>
    <source>
        <strain evidence="3">20211129_DDA</strain>
        <tissue evidence="3">Liver</tissue>
    </source>
</reference>
<feature type="transmembrane region" description="Helical" evidence="2">
    <location>
        <begin position="81"/>
        <end position="103"/>
    </location>
</feature>
<name>A0AAV7NUW8_PLEWA</name>
<evidence type="ECO:0000256" key="1">
    <source>
        <dbReference type="SAM" id="MobiDB-lite"/>
    </source>
</evidence>